<feature type="compositionally biased region" description="Basic and acidic residues" evidence="17">
    <location>
        <begin position="34"/>
        <end position="43"/>
    </location>
</feature>
<evidence type="ECO:0000256" key="7">
    <source>
        <dbReference type="ARBA" id="ARBA00022490"/>
    </source>
</evidence>
<evidence type="ECO:0000256" key="4">
    <source>
        <dbReference type="ARBA" id="ARBA00010146"/>
    </source>
</evidence>
<keyword evidence="8" id="KW-0132">Cell division</keyword>
<dbReference type="PANTHER" id="PTHR28025">
    <property type="entry name" value="DASH COMPLEX SUBUNIT DAD1"/>
    <property type="match status" value="1"/>
</dbReference>
<dbReference type="GO" id="GO:0051010">
    <property type="term" value="F:microtubule plus-end binding"/>
    <property type="evidence" value="ECO:0007669"/>
    <property type="project" value="TreeGrafter"/>
</dbReference>
<evidence type="ECO:0000256" key="16">
    <source>
        <dbReference type="ARBA" id="ARBA00030566"/>
    </source>
</evidence>
<dbReference type="KEGG" id="sgra:EX895_002842"/>
<keyword evidence="9" id="KW-0493">Microtubule</keyword>
<evidence type="ECO:0000256" key="10">
    <source>
        <dbReference type="ARBA" id="ARBA00022776"/>
    </source>
</evidence>
<organism evidence="18 19">
    <name type="scientific">Sporisorium graminicola</name>
    <dbReference type="NCBI Taxonomy" id="280036"/>
    <lineage>
        <taxon>Eukaryota</taxon>
        <taxon>Fungi</taxon>
        <taxon>Dikarya</taxon>
        <taxon>Basidiomycota</taxon>
        <taxon>Ustilaginomycotina</taxon>
        <taxon>Ustilaginomycetes</taxon>
        <taxon>Ustilaginales</taxon>
        <taxon>Ustilaginaceae</taxon>
        <taxon>Sporisorium</taxon>
    </lineage>
</organism>
<dbReference type="GO" id="GO:0072686">
    <property type="term" value="C:mitotic spindle"/>
    <property type="evidence" value="ECO:0007669"/>
    <property type="project" value="InterPro"/>
</dbReference>
<evidence type="ECO:0000256" key="13">
    <source>
        <dbReference type="ARBA" id="ARBA00023242"/>
    </source>
</evidence>
<comment type="caution">
    <text evidence="18">The sequence shown here is derived from an EMBL/GenBank/DDBJ whole genome shotgun (WGS) entry which is preliminary data.</text>
</comment>
<evidence type="ECO:0000256" key="6">
    <source>
        <dbReference type="ARBA" id="ARBA00022454"/>
    </source>
</evidence>
<evidence type="ECO:0000256" key="15">
    <source>
        <dbReference type="ARBA" id="ARBA00023328"/>
    </source>
</evidence>
<dbReference type="GO" id="GO:0051301">
    <property type="term" value="P:cell division"/>
    <property type="evidence" value="ECO:0007669"/>
    <property type="project" value="UniProtKB-KW"/>
</dbReference>
<dbReference type="AlphaFoldDB" id="A0A4U7KZ07"/>
<keyword evidence="12" id="KW-0206">Cytoskeleton</keyword>
<evidence type="ECO:0000256" key="2">
    <source>
        <dbReference type="ARBA" id="ARBA00004186"/>
    </source>
</evidence>
<evidence type="ECO:0000313" key="19">
    <source>
        <dbReference type="Proteomes" id="UP000306050"/>
    </source>
</evidence>
<feature type="region of interest" description="Disordered" evidence="17">
    <location>
        <begin position="122"/>
        <end position="194"/>
    </location>
</feature>
<dbReference type="GO" id="GO:0042729">
    <property type="term" value="C:DASH complex"/>
    <property type="evidence" value="ECO:0007669"/>
    <property type="project" value="InterPro"/>
</dbReference>
<feature type="region of interest" description="Disordered" evidence="17">
    <location>
        <begin position="1"/>
        <end position="43"/>
    </location>
</feature>
<protein>
    <recommendedName>
        <fullName evidence="5">DASH complex subunit DAD1</fullName>
    </recommendedName>
    <alternativeName>
        <fullName evidence="16">Outer kinetochore protein DAD1</fullName>
    </alternativeName>
</protein>
<keyword evidence="10" id="KW-0498">Mitosis</keyword>
<dbReference type="EMBL" id="SRRM01000010">
    <property type="protein sequence ID" value="TKY88132.1"/>
    <property type="molecule type" value="Genomic_DNA"/>
</dbReference>
<evidence type="ECO:0000256" key="5">
    <source>
        <dbReference type="ARBA" id="ARBA00020261"/>
    </source>
</evidence>
<proteinExistence type="inferred from homology"/>
<name>A0A4U7KZ07_9BASI</name>
<gene>
    <name evidence="18" type="ORF">EX895_002842</name>
</gene>
<evidence type="ECO:0000256" key="1">
    <source>
        <dbReference type="ARBA" id="ARBA00004123"/>
    </source>
</evidence>
<keyword evidence="14" id="KW-0131">Cell cycle</keyword>
<evidence type="ECO:0000313" key="18">
    <source>
        <dbReference type="EMBL" id="TKY88132.1"/>
    </source>
</evidence>
<dbReference type="Proteomes" id="UP000306050">
    <property type="component" value="Chromosome SGRAM_18"/>
</dbReference>
<comment type="subcellular location">
    <subcellularLocation>
        <location evidence="3">Chromosome</location>
        <location evidence="3">Centromere</location>
        <location evidence="3">Kinetochore</location>
    </subcellularLocation>
    <subcellularLocation>
        <location evidence="2">Cytoplasm</location>
        <location evidence="2">Cytoskeleton</location>
        <location evidence="2">Spindle</location>
    </subcellularLocation>
    <subcellularLocation>
        <location evidence="1">Nucleus</location>
    </subcellularLocation>
</comment>
<keyword evidence="19" id="KW-1185">Reference proteome</keyword>
<keyword evidence="11" id="KW-0995">Kinetochore</keyword>
<dbReference type="Pfam" id="PF08649">
    <property type="entry name" value="DASH_Dad1"/>
    <property type="match status" value="1"/>
</dbReference>
<evidence type="ECO:0000256" key="12">
    <source>
        <dbReference type="ARBA" id="ARBA00023212"/>
    </source>
</evidence>
<dbReference type="InterPro" id="IPR013958">
    <property type="entry name" value="DASH_Dad1"/>
</dbReference>
<evidence type="ECO:0000256" key="3">
    <source>
        <dbReference type="ARBA" id="ARBA00004629"/>
    </source>
</evidence>
<accession>A0A4U7KZ07</accession>
<evidence type="ECO:0000256" key="11">
    <source>
        <dbReference type="ARBA" id="ARBA00022838"/>
    </source>
</evidence>
<keyword evidence="6" id="KW-0158">Chromosome</keyword>
<dbReference type="PANTHER" id="PTHR28025:SF1">
    <property type="entry name" value="DASH COMPLEX SUBUNIT DAD1"/>
    <property type="match status" value="1"/>
</dbReference>
<dbReference type="GO" id="GO:0044732">
    <property type="term" value="C:mitotic spindle pole body"/>
    <property type="evidence" value="ECO:0007669"/>
    <property type="project" value="TreeGrafter"/>
</dbReference>
<feature type="compositionally biased region" description="Low complexity" evidence="17">
    <location>
        <begin position="122"/>
        <end position="134"/>
    </location>
</feature>
<comment type="similarity">
    <text evidence="4">Belongs to the DASH complex DAD1 family.</text>
</comment>
<sequence length="194" mass="19818">MMTDAHHTSSSSSAYDEPQHPSSSSSAQSGNGDRNTDAGFFERERNRLIQDISKGVESILGNSNAVNRKIEESISVGKEFHPISELWSKFERIMHASGIPNLHPQPALSAAVSAPASAAAGAAASGGASGNAGSVEDKENLAGMATPKRKSSGQEATGTAEEAEGDAGLRFELASTAQGLPPGVAPGGGRIYAA</sequence>
<keyword evidence="15" id="KW-0137">Centromere</keyword>
<evidence type="ECO:0000256" key="17">
    <source>
        <dbReference type="SAM" id="MobiDB-lite"/>
    </source>
</evidence>
<dbReference type="GeneID" id="40725737"/>
<keyword evidence="13" id="KW-0539">Nucleus</keyword>
<evidence type="ECO:0000256" key="8">
    <source>
        <dbReference type="ARBA" id="ARBA00022618"/>
    </source>
</evidence>
<dbReference type="RefSeq" id="XP_029740117.1">
    <property type="nucleotide sequence ID" value="XM_029883440.1"/>
</dbReference>
<dbReference type="OrthoDB" id="5566853at2759"/>
<feature type="compositionally biased region" description="Gly residues" evidence="17">
    <location>
        <begin position="185"/>
        <end position="194"/>
    </location>
</feature>
<reference evidence="18 19" key="1">
    <citation type="submission" date="2019-05" db="EMBL/GenBank/DDBJ databases">
        <title>Sporisorium graminicola CBS 10092 draft sequencing and annotation.</title>
        <authorList>
            <person name="Solano-Gonzalez S."/>
            <person name="Caddick M.X."/>
            <person name="Darby A."/>
        </authorList>
    </citation>
    <scope>NUCLEOTIDE SEQUENCE [LARGE SCALE GENOMIC DNA]</scope>
    <source>
        <strain evidence="18 19">CBS 10092</strain>
    </source>
</reference>
<keyword evidence="7" id="KW-0963">Cytoplasm</keyword>
<evidence type="ECO:0000256" key="14">
    <source>
        <dbReference type="ARBA" id="ARBA00023306"/>
    </source>
</evidence>
<evidence type="ECO:0000256" key="9">
    <source>
        <dbReference type="ARBA" id="ARBA00022701"/>
    </source>
</evidence>
<dbReference type="GO" id="GO:0005876">
    <property type="term" value="C:spindle microtubule"/>
    <property type="evidence" value="ECO:0007669"/>
    <property type="project" value="TreeGrafter"/>
</dbReference>